<evidence type="ECO:0000256" key="1">
    <source>
        <dbReference type="ARBA" id="ARBA00004141"/>
    </source>
</evidence>
<feature type="domain" description="Thiol:disulfide interchange protein DsbD N-terminal" evidence="9">
    <location>
        <begin position="29"/>
        <end position="143"/>
    </location>
</feature>
<evidence type="ECO:0000256" key="2">
    <source>
        <dbReference type="ARBA" id="ARBA00022692"/>
    </source>
</evidence>
<evidence type="ECO:0000259" key="8">
    <source>
        <dbReference type="Pfam" id="PF02683"/>
    </source>
</evidence>
<keyword evidence="4 6" id="KW-1133">Transmembrane helix</keyword>
<feature type="transmembrane region" description="Helical" evidence="6">
    <location>
        <begin position="462"/>
        <end position="486"/>
    </location>
</feature>
<dbReference type="EMBL" id="BMFO01000005">
    <property type="protein sequence ID" value="GGF97782.1"/>
    <property type="molecule type" value="Genomic_DNA"/>
</dbReference>
<feature type="transmembrane region" description="Helical" evidence="6">
    <location>
        <begin position="390"/>
        <end position="411"/>
    </location>
</feature>
<dbReference type="GO" id="GO:0045454">
    <property type="term" value="P:cell redox homeostasis"/>
    <property type="evidence" value="ECO:0007669"/>
    <property type="project" value="TreeGrafter"/>
</dbReference>
<dbReference type="Gene3D" id="3.40.30.10">
    <property type="entry name" value="Glutaredoxin"/>
    <property type="match status" value="1"/>
</dbReference>
<evidence type="ECO:0000259" key="9">
    <source>
        <dbReference type="Pfam" id="PF11412"/>
    </source>
</evidence>
<evidence type="ECO:0000256" key="3">
    <source>
        <dbReference type="ARBA" id="ARBA00022748"/>
    </source>
</evidence>
<feature type="transmembrane region" description="Helical" evidence="6">
    <location>
        <begin position="506"/>
        <end position="522"/>
    </location>
</feature>
<organism evidence="10 11">
    <name type="scientific">Arenimonas maotaiensis</name>
    <dbReference type="NCBI Taxonomy" id="1446479"/>
    <lineage>
        <taxon>Bacteria</taxon>
        <taxon>Pseudomonadati</taxon>
        <taxon>Pseudomonadota</taxon>
        <taxon>Gammaproteobacteria</taxon>
        <taxon>Lysobacterales</taxon>
        <taxon>Lysobacteraceae</taxon>
        <taxon>Arenimonas</taxon>
    </lineage>
</organism>
<dbReference type="Pfam" id="PF13899">
    <property type="entry name" value="Thioredoxin_7"/>
    <property type="match status" value="1"/>
</dbReference>
<dbReference type="InterPro" id="IPR028250">
    <property type="entry name" value="DsbDN"/>
</dbReference>
<dbReference type="InterPro" id="IPR036929">
    <property type="entry name" value="DsbDN_sf"/>
</dbReference>
<dbReference type="SUPFAM" id="SSF74863">
    <property type="entry name" value="Thiol:disulfide interchange protein DsbD, N-terminal domain (DsbD-alpha)"/>
    <property type="match status" value="2"/>
</dbReference>
<comment type="caution">
    <text evidence="10">The sequence shown here is derived from an EMBL/GenBank/DDBJ whole genome shotgun (WGS) entry which is preliminary data.</text>
</comment>
<evidence type="ECO:0000313" key="10">
    <source>
        <dbReference type="EMBL" id="GGF97782.1"/>
    </source>
</evidence>
<proteinExistence type="predicted"/>
<dbReference type="Pfam" id="PF02683">
    <property type="entry name" value="DsbD_TM"/>
    <property type="match status" value="1"/>
</dbReference>
<reference evidence="10" key="2">
    <citation type="submission" date="2020-09" db="EMBL/GenBank/DDBJ databases">
        <authorList>
            <person name="Sun Q."/>
            <person name="Zhou Y."/>
        </authorList>
    </citation>
    <scope>NUCLEOTIDE SEQUENCE</scope>
    <source>
        <strain evidence="10">CGMCC 1.12726</strain>
    </source>
</reference>
<dbReference type="GO" id="GO:0017004">
    <property type="term" value="P:cytochrome complex assembly"/>
    <property type="evidence" value="ECO:0007669"/>
    <property type="project" value="UniProtKB-KW"/>
</dbReference>
<feature type="transmembrane region" description="Helical" evidence="6">
    <location>
        <begin position="351"/>
        <end position="370"/>
    </location>
</feature>
<sequence length="704" mass="75381">MKNSLFAPLLALLLLAAAPVRAQPAGPDDLLPIDVAYPLSVTRLSESRIEVRWRIADGYYLYKHRMGADAPNAGITLQPLQLPPGKAYRDEFFGDVETYRQEVAAVLALDNPQGLNHVEFTLKYQGCADIGICYPPQKKRVRVPLTDAAAAGASDPLGLKPAGADALPEDQAFQVELAARAPDTLMARLTPAEGYYLYRDKLAFTLPAAGALALGKPRLPEPVWYPDPEFGTVPVYFGQIEFDLPLQRRDTAAATLAVRADFQGCKENGLCYPPMQRQIEVTVPAGGQVADAGDDTAEAASIGLTGWLPALLLALLGGLILNLMPCVLPVLSFKAMALAKANTPGHARSHALWYTAGVMVSFAALGAGVLALRSAGEALGWGFQLQQPVVVGALALLMFAIGLMMSGLYNWGSGFAGMGQSLTEKSGPAGDFFTGVLAVVVASPCTAPFMGSALAFAFTAHWLLALSVFLALGLGLALPFLLIGFVPALATRLPKPGAWMDTLKHWLAYPMYLTAVWLAWVFGNQKGVNGLALLLIAAIALSAALWWFERQKLQPSAKAKAVALLLGLIAAAGFAFALRQETPRAGAVTAQGANYEAFSRKRLDELRAAGTPVFVDMTADWCITCKVNEKAVLHTDAFTQLLKDTGTVYLVGDWTNQDPEITAYLDQYRTPGVPLYVVYPKGPGPGRQLPQLLTFEIMREALTP</sequence>
<gene>
    <name evidence="10" type="primary">dsbD</name>
    <name evidence="10" type="ORF">GCM10010960_19370</name>
</gene>
<dbReference type="Proteomes" id="UP000632858">
    <property type="component" value="Unassembled WGS sequence"/>
</dbReference>
<dbReference type="AlphaFoldDB" id="A0A917CU23"/>
<evidence type="ECO:0000256" key="4">
    <source>
        <dbReference type="ARBA" id="ARBA00022989"/>
    </source>
</evidence>
<keyword evidence="11" id="KW-1185">Reference proteome</keyword>
<comment type="subcellular location">
    <subcellularLocation>
        <location evidence="1">Membrane</location>
        <topology evidence="1">Multi-pass membrane protein</topology>
    </subcellularLocation>
</comment>
<dbReference type="Pfam" id="PF11412">
    <property type="entry name" value="DsbD_N"/>
    <property type="match status" value="2"/>
</dbReference>
<dbReference type="SUPFAM" id="SSF52833">
    <property type="entry name" value="Thioredoxin-like"/>
    <property type="match status" value="1"/>
</dbReference>
<dbReference type="GO" id="GO:0015035">
    <property type="term" value="F:protein-disulfide reductase activity"/>
    <property type="evidence" value="ECO:0007669"/>
    <property type="project" value="TreeGrafter"/>
</dbReference>
<feature type="transmembrane region" description="Helical" evidence="6">
    <location>
        <begin position="307"/>
        <end position="331"/>
    </location>
</feature>
<name>A0A917CU23_9GAMM</name>
<dbReference type="InterPro" id="IPR036249">
    <property type="entry name" value="Thioredoxin-like_sf"/>
</dbReference>
<dbReference type="PANTHER" id="PTHR32234:SF3">
    <property type="entry name" value="SUPPRESSION OF COPPER SENSITIVITY PROTEIN"/>
    <property type="match status" value="1"/>
</dbReference>
<dbReference type="Gene3D" id="2.60.40.1250">
    <property type="entry name" value="Thiol:disulfide interchange protein DsbD, N-terminal domain"/>
    <property type="match status" value="2"/>
</dbReference>
<feature type="chain" id="PRO_5037962665" evidence="7">
    <location>
        <begin position="23"/>
        <end position="704"/>
    </location>
</feature>
<keyword evidence="3" id="KW-0201">Cytochrome c-type biogenesis</keyword>
<feature type="domain" description="Cytochrome C biogenesis protein transmembrane" evidence="8">
    <location>
        <begin position="311"/>
        <end position="519"/>
    </location>
</feature>
<reference evidence="10" key="1">
    <citation type="journal article" date="2014" name="Int. J. Syst. Evol. Microbiol.">
        <title>Complete genome sequence of Corynebacterium casei LMG S-19264T (=DSM 44701T), isolated from a smear-ripened cheese.</title>
        <authorList>
            <consortium name="US DOE Joint Genome Institute (JGI-PGF)"/>
            <person name="Walter F."/>
            <person name="Albersmeier A."/>
            <person name="Kalinowski J."/>
            <person name="Ruckert C."/>
        </authorList>
    </citation>
    <scope>NUCLEOTIDE SEQUENCE</scope>
    <source>
        <strain evidence="10">CGMCC 1.12726</strain>
    </source>
</reference>
<keyword evidence="5 6" id="KW-0472">Membrane</keyword>
<keyword evidence="2 6" id="KW-0812">Transmembrane</keyword>
<accession>A0A917CU23</accession>
<dbReference type="RefSeq" id="WP_188450207.1">
    <property type="nucleotide sequence ID" value="NZ_BMFO01000005.1"/>
</dbReference>
<dbReference type="InterPro" id="IPR003834">
    <property type="entry name" value="Cyt_c_assmbl_TM_dom"/>
</dbReference>
<dbReference type="CDD" id="cd02953">
    <property type="entry name" value="DsbDgamma"/>
    <property type="match status" value="1"/>
</dbReference>
<protein>
    <submittedName>
        <fullName evidence="10">Cytochrome c biogenesis protein</fullName>
    </submittedName>
</protein>
<evidence type="ECO:0000256" key="7">
    <source>
        <dbReference type="SAM" id="SignalP"/>
    </source>
</evidence>
<evidence type="ECO:0000256" key="6">
    <source>
        <dbReference type="SAM" id="Phobius"/>
    </source>
</evidence>
<evidence type="ECO:0000313" key="11">
    <source>
        <dbReference type="Proteomes" id="UP000632858"/>
    </source>
</evidence>
<feature type="transmembrane region" description="Helical" evidence="6">
    <location>
        <begin position="528"/>
        <end position="548"/>
    </location>
</feature>
<feature type="signal peptide" evidence="7">
    <location>
        <begin position="1"/>
        <end position="22"/>
    </location>
</feature>
<feature type="transmembrane region" description="Helical" evidence="6">
    <location>
        <begin position="432"/>
        <end position="456"/>
    </location>
</feature>
<dbReference type="InterPro" id="IPR035671">
    <property type="entry name" value="DsbD_gamma"/>
</dbReference>
<evidence type="ECO:0000256" key="5">
    <source>
        <dbReference type="ARBA" id="ARBA00023136"/>
    </source>
</evidence>
<dbReference type="GO" id="GO:0016020">
    <property type="term" value="C:membrane"/>
    <property type="evidence" value="ECO:0007669"/>
    <property type="project" value="UniProtKB-SubCell"/>
</dbReference>
<keyword evidence="7" id="KW-0732">Signal</keyword>
<dbReference type="PANTHER" id="PTHR32234">
    <property type="entry name" value="THIOL:DISULFIDE INTERCHANGE PROTEIN DSBD"/>
    <property type="match status" value="1"/>
</dbReference>
<feature type="transmembrane region" description="Helical" evidence="6">
    <location>
        <begin position="560"/>
        <end position="578"/>
    </location>
</feature>
<feature type="domain" description="Thiol:disulfide interchange protein DsbD N-terminal" evidence="9">
    <location>
        <begin position="164"/>
        <end position="281"/>
    </location>
</feature>